<dbReference type="Gramene" id="KQL23430">
    <property type="protein sequence ID" value="KQL23430"/>
    <property type="gene ID" value="SETIT_033340mg"/>
</dbReference>
<dbReference type="InterPro" id="IPR036770">
    <property type="entry name" value="Ankyrin_rpt-contain_sf"/>
</dbReference>
<accession>K4A387</accession>
<gene>
    <name evidence="3" type="ORF">SETIT_2G119700v2</name>
</gene>
<protein>
    <submittedName>
        <fullName evidence="3 4">Uncharacterized protein</fullName>
    </submittedName>
</protein>
<name>K4A387_SETIT</name>
<feature type="compositionally biased region" description="Polar residues" evidence="2">
    <location>
        <begin position="302"/>
        <end position="316"/>
    </location>
</feature>
<dbReference type="PROSITE" id="PS50088">
    <property type="entry name" value="ANK_REPEAT"/>
    <property type="match status" value="1"/>
</dbReference>
<sequence>MGSESFKELTELDQQLHKEVFYGGIERIRALRAQGADLEAILRPRLLGAAKVLLQLGANVNAYLHVSPGGTALHHAVDRNHEKVVNLLLSHGGTYMTPCFIPCTNGHVNLVRAIDGRVSLFQGWMREKYAPCYFMKRMIWAVVLPYELQNPTRPRPLKLLLAIYLVSQNMPACKSRAVIELWQSQIEKNLDEEDPCITIFDKETEYRYEILSADEGDKEKLQQFYDACDGITQAVKTDPTPILDSSPTSSSLAPSELLAPSVDDVELAMAINASIQSVIAEGVPNVQPTAWHPPDAPGPSLISRQAQVDTPSSSTYNRRRGVPGTGCNQCSSRPDLELCQSWRMRC</sequence>
<evidence type="ECO:0000256" key="1">
    <source>
        <dbReference type="PROSITE-ProRule" id="PRU00023"/>
    </source>
</evidence>
<reference evidence="3" key="2">
    <citation type="submission" date="2015-07" db="EMBL/GenBank/DDBJ databases">
        <authorList>
            <person name="Noorani M."/>
        </authorList>
    </citation>
    <scope>NUCLEOTIDE SEQUENCE</scope>
    <source>
        <strain evidence="3">Yugu1</strain>
    </source>
</reference>
<dbReference type="Proteomes" id="UP000004995">
    <property type="component" value="Unassembled WGS sequence"/>
</dbReference>
<dbReference type="AlphaFoldDB" id="K4A387"/>
<keyword evidence="1" id="KW-0040">ANK repeat</keyword>
<evidence type="ECO:0000313" key="4">
    <source>
        <dbReference type="EnsemblPlants" id="KQL23430"/>
    </source>
</evidence>
<reference evidence="4" key="3">
    <citation type="submission" date="2018-08" db="UniProtKB">
        <authorList>
            <consortium name="EnsemblPlants"/>
        </authorList>
    </citation>
    <scope>IDENTIFICATION</scope>
    <source>
        <strain evidence="4">Yugu1</strain>
    </source>
</reference>
<reference evidence="3 5" key="1">
    <citation type="journal article" date="2012" name="Nat. Biotechnol.">
        <title>Reference genome sequence of the model plant Setaria.</title>
        <authorList>
            <person name="Bennetzen J.L."/>
            <person name="Schmutz J."/>
            <person name="Wang H."/>
            <person name="Percifield R."/>
            <person name="Hawkins J."/>
            <person name="Pontaroli A.C."/>
            <person name="Estep M."/>
            <person name="Feng L."/>
            <person name="Vaughn J.N."/>
            <person name="Grimwood J."/>
            <person name="Jenkins J."/>
            <person name="Barry K."/>
            <person name="Lindquist E."/>
            <person name="Hellsten U."/>
            <person name="Deshpande S."/>
            <person name="Wang X."/>
            <person name="Wu X."/>
            <person name="Mitros T."/>
            <person name="Triplett J."/>
            <person name="Yang X."/>
            <person name="Ye C.Y."/>
            <person name="Mauro-Herrera M."/>
            <person name="Wang L."/>
            <person name="Li P."/>
            <person name="Sharma M."/>
            <person name="Sharma R."/>
            <person name="Ronald P.C."/>
            <person name="Panaud O."/>
            <person name="Kellogg E.A."/>
            <person name="Brutnell T.P."/>
            <person name="Doust A.N."/>
            <person name="Tuskan G.A."/>
            <person name="Rokhsar D."/>
            <person name="Devos K.M."/>
        </authorList>
    </citation>
    <scope>NUCLEOTIDE SEQUENCE [LARGE SCALE GENOMIC DNA]</scope>
    <source>
        <strain evidence="5">cv. Yugu1</strain>
        <strain evidence="3">Yugu1</strain>
    </source>
</reference>
<evidence type="ECO:0000313" key="5">
    <source>
        <dbReference type="Proteomes" id="UP000004995"/>
    </source>
</evidence>
<dbReference type="eggNOG" id="ENOG502QQ81">
    <property type="taxonomic scope" value="Eukaryota"/>
</dbReference>
<dbReference type="PROSITE" id="PS50297">
    <property type="entry name" value="ANK_REP_REGION"/>
    <property type="match status" value="1"/>
</dbReference>
<dbReference type="HOGENOM" id="CLU_802656_0_0_1"/>
<dbReference type="EMBL" id="CM003529">
    <property type="protein sequence ID" value="RCV10540.1"/>
    <property type="molecule type" value="Genomic_DNA"/>
</dbReference>
<dbReference type="OrthoDB" id="1711136at2759"/>
<dbReference type="InterPro" id="IPR002110">
    <property type="entry name" value="Ankyrin_rpt"/>
</dbReference>
<feature type="repeat" description="ANK" evidence="1">
    <location>
        <begin position="68"/>
        <end position="92"/>
    </location>
</feature>
<dbReference type="Gene3D" id="1.25.40.20">
    <property type="entry name" value="Ankyrin repeat-containing domain"/>
    <property type="match status" value="1"/>
</dbReference>
<dbReference type="SUPFAM" id="SSF48403">
    <property type="entry name" value="Ankyrin repeat"/>
    <property type="match status" value="1"/>
</dbReference>
<proteinExistence type="predicted"/>
<feature type="region of interest" description="Disordered" evidence="2">
    <location>
        <begin position="288"/>
        <end position="327"/>
    </location>
</feature>
<dbReference type="STRING" id="4555.K4A387"/>
<dbReference type="EnsemblPlants" id="KQL23430">
    <property type="protein sequence ID" value="KQL23430"/>
    <property type="gene ID" value="SETIT_033340mg"/>
</dbReference>
<dbReference type="Pfam" id="PF00023">
    <property type="entry name" value="Ank"/>
    <property type="match status" value="1"/>
</dbReference>
<evidence type="ECO:0000256" key="2">
    <source>
        <dbReference type="SAM" id="MobiDB-lite"/>
    </source>
</evidence>
<keyword evidence="5" id="KW-1185">Reference proteome</keyword>
<evidence type="ECO:0000313" key="3">
    <source>
        <dbReference type="EMBL" id="RCV10540.1"/>
    </source>
</evidence>
<organism evidence="4 5">
    <name type="scientific">Setaria italica</name>
    <name type="common">Foxtail millet</name>
    <name type="synonym">Panicum italicum</name>
    <dbReference type="NCBI Taxonomy" id="4555"/>
    <lineage>
        <taxon>Eukaryota</taxon>
        <taxon>Viridiplantae</taxon>
        <taxon>Streptophyta</taxon>
        <taxon>Embryophyta</taxon>
        <taxon>Tracheophyta</taxon>
        <taxon>Spermatophyta</taxon>
        <taxon>Magnoliopsida</taxon>
        <taxon>Liliopsida</taxon>
        <taxon>Poales</taxon>
        <taxon>Poaceae</taxon>
        <taxon>PACMAD clade</taxon>
        <taxon>Panicoideae</taxon>
        <taxon>Panicodae</taxon>
        <taxon>Paniceae</taxon>
        <taxon>Cenchrinae</taxon>
        <taxon>Setaria</taxon>
    </lineage>
</organism>
<dbReference type="EMBL" id="AGNK02000853">
    <property type="status" value="NOT_ANNOTATED_CDS"/>
    <property type="molecule type" value="Genomic_DNA"/>
</dbReference>